<evidence type="ECO:0000313" key="2">
    <source>
        <dbReference type="Proteomes" id="UP000801864"/>
    </source>
</evidence>
<keyword evidence="2" id="KW-1185">Reference proteome</keyword>
<evidence type="ECO:0000313" key="1">
    <source>
        <dbReference type="EMBL" id="KAF3065437.1"/>
    </source>
</evidence>
<name>A0A9P4XA10_9HYPO</name>
<protein>
    <submittedName>
        <fullName evidence="1">Uncharacterized protein</fullName>
    </submittedName>
</protein>
<accession>A0A9P4XA10</accession>
<reference evidence="1 2" key="1">
    <citation type="submission" date="2018-06" db="EMBL/GenBank/DDBJ databases">
        <title>Genome analysis of cellulolytic fungus Trichoderma lentiforme CFAM-422.</title>
        <authorList>
            <person name="Steindorff A.S."/>
            <person name="Formighieri E.F."/>
            <person name="Midorikawa G.E.O."/>
            <person name="Tamietti M.S."/>
            <person name="Ramos E.Z."/>
            <person name="Silva A.S."/>
            <person name="Bon E.P.S."/>
            <person name="Mendes T.D."/>
            <person name="Damaso M.C.T."/>
            <person name="Favaro L.C.L."/>
        </authorList>
    </citation>
    <scope>NUCLEOTIDE SEQUENCE [LARGE SCALE GENOMIC DNA]</scope>
    <source>
        <strain evidence="1 2">CFAM-422</strain>
    </source>
</reference>
<dbReference type="AlphaFoldDB" id="A0A9P4XA10"/>
<comment type="caution">
    <text evidence="1">The sequence shown here is derived from an EMBL/GenBank/DDBJ whole genome shotgun (WGS) entry which is preliminary data.</text>
</comment>
<organism evidence="1 2">
    <name type="scientific">Trichoderma lentiforme</name>
    <dbReference type="NCBI Taxonomy" id="1567552"/>
    <lineage>
        <taxon>Eukaryota</taxon>
        <taxon>Fungi</taxon>
        <taxon>Dikarya</taxon>
        <taxon>Ascomycota</taxon>
        <taxon>Pezizomycotina</taxon>
        <taxon>Sordariomycetes</taxon>
        <taxon>Hypocreomycetidae</taxon>
        <taxon>Hypocreales</taxon>
        <taxon>Hypocreaceae</taxon>
        <taxon>Trichoderma</taxon>
    </lineage>
</organism>
<dbReference type="Proteomes" id="UP000801864">
    <property type="component" value="Unassembled WGS sequence"/>
</dbReference>
<dbReference type="EMBL" id="QLNT01000018">
    <property type="protein sequence ID" value="KAF3065437.1"/>
    <property type="molecule type" value="Genomic_DNA"/>
</dbReference>
<sequence length="140" mass="15819">MRQENENISDNKPSPFFVSLPLDTILSRIPNHSHSVSILAAGELDKVTRNTPTALGSLQLKTLPTTQRDKHAHHQAALPRSAPEECRNQFGDLTMQTGYEYLCFIPAPETATSVNHPDRKTTRRPRFTMMSRAAKRLLRQ</sequence>
<proteinExistence type="predicted"/>
<gene>
    <name evidence="1" type="ORF">CFAM422_009707</name>
</gene>